<dbReference type="Pfam" id="PF00067">
    <property type="entry name" value="p450"/>
    <property type="match status" value="1"/>
</dbReference>
<dbReference type="AlphaFoldDB" id="A0A2S5ZYK6"/>
<keyword evidence="2 7" id="KW-0349">Heme</keyword>
<dbReference type="GO" id="GO:0005506">
    <property type="term" value="F:iron ion binding"/>
    <property type="evidence" value="ECO:0007669"/>
    <property type="project" value="InterPro"/>
</dbReference>
<evidence type="ECO:0000256" key="9">
    <source>
        <dbReference type="SAM" id="MobiDB-lite"/>
    </source>
</evidence>
<comment type="cofactor">
    <cofactor evidence="7">
        <name>heme</name>
        <dbReference type="ChEBI" id="CHEBI:30413"/>
    </cofactor>
</comment>
<dbReference type="InterPro" id="IPR036396">
    <property type="entry name" value="Cyt_P450_sf"/>
</dbReference>
<dbReference type="GO" id="GO:0020037">
    <property type="term" value="F:heme binding"/>
    <property type="evidence" value="ECO:0007669"/>
    <property type="project" value="InterPro"/>
</dbReference>
<dbReference type="GO" id="GO:0016705">
    <property type="term" value="F:oxidoreductase activity, acting on paired donors, with incorporation or reduction of molecular oxygen"/>
    <property type="evidence" value="ECO:0007669"/>
    <property type="project" value="InterPro"/>
</dbReference>
<dbReference type="Gene3D" id="1.10.630.10">
    <property type="entry name" value="Cytochrome P450"/>
    <property type="match status" value="1"/>
</dbReference>
<dbReference type="EMBL" id="PSZD01000024">
    <property type="protein sequence ID" value="PPJ23422.1"/>
    <property type="molecule type" value="Genomic_DNA"/>
</dbReference>
<accession>A0A2S5ZYK6</accession>
<evidence type="ECO:0000313" key="11">
    <source>
        <dbReference type="Proteomes" id="UP000238356"/>
    </source>
</evidence>
<dbReference type="PRINTS" id="PR00463">
    <property type="entry name" value="EP450I"/>
</dbReference>
<evidence type="ECO:0000256" key="1">
    <source>
        <dbReference type="ARBA" id="ARBA00010617"/>
    </source>
</evidence>
<protein>
    <submittedName>
        <fullName evidence="10">Cytochrome P450</fullName>
    </submittedName>
</protein>
<dbReference type="InterPro" id="IPR002401">
    <property type="entry name" value="Cyt_P450_E_grp-I"/>
</dbReference>
<keyword evidence="5 7" id="KW-0408">Iron</keyword>
<evidence type="ECO:0000256" key="7">
    <source>
        <dbReference type="PIRSR" id="PIRSR602401-1"/>
    </source>
</evidence>
<keyword evidence="6 8" id="KW-0503">Monooxygenase</keyword>
<evidence type="ECO:0000256" key="2">
    <source>
        <dbReference type="ARBA" id="ARBA00022617"/>
    </source>
</evidence>
<evidence type="ECO:0000256" key="4">
    <source>
        <dbReference type="ARBA" id="ARBA00023002"/>
    </source>
</evidence>
<feature type="binding site" description="axial binding residue" evidence="7">
    <location>
        <position position="437"/>
    </location>
    <ligand>
        <name>heme</name>
        <dbReference type="ChEBI" id="CHEBI:30413"/>
    </ligand>
    <ligandPart>
        <name>Fe</name>
        <dbReference type="ChEBI" id="CHEBI:18248"/>
    </ligandPart>
</feature>
<evidence type="ECO:0000313" key="10">
    <source>
        <dbReference type="EMBL" id="PPJ23422.1"/>
    </source>
</evidence>
<dbReference type="PANTHER" id="PTHR24291">
    <property type="entry name" value="CYTOCHROME P450 FAMILY 4"/>
    <property type="match status" value="1"/>
</dbReference>
<evidence type="ECO:0000256" key="5">
    <source>
        <dbReference type="ARBA" id="ARBA00023004"/>
    </source>
</evidence>
<sequence length="490" mass="54645">MASPNTASRPDMPPKAACPVTHQGAHDGGATPATHSPSKRFPTLRSTASALYKGWGFEDGIYARLAGHDFSRFRVGLRRYAAITRPEYVEHVLFEHHERYYKSIDFTAVDGALGVGIFSDNGDSWKYHRKLLNPMFTRKHLDNVFDLMAEPVEDAAAALPQRPVEIELHDIMVELTLDVIGNAVFYQNFKKYFPDDLGWWITEGLAETMQLARLLMVAEPPAWLNKLIWGVIHSSVPVPPPLSNLQKATKIVMGGTEAILADRAANRTDTQDLLNLMLNAVDDGAMTPERVRSEAAVLMLAGHETTATTMSFLWHLLSQNHWARDRMLEEVDTVLEGRTPTAADLRNLPWTAACVDETMRLYPPVWFSPRTAIVDDVIGGHHVKAGTTVVMPNFLIGRDPRWWPNPEVFDPSRFMPGADAGRNRGAFVPFSGGPRTCIGRNLALMETVLIAAKFSQTHTFETVPGHRMEPQATPSLRPRYGLRVIASPRR</sequence>
<keyword evidence="4 8" id="KW-0560">Oxidoreductase</keyword>
<keyword evidence="11" id="KW-1185">Reference proteome</keyword>
<evidence type="ECO:0000256" key="3">
    <source>
        <dbReference type="ARBA" id="ARBA00022723"/>
    </source>
</evidence>
<dbReference type="PANTHER" id="PTHR24291:SF50">
    <property type="entry name" value="BIFUNCTIONAL ALBAFLAVENONE MONOOXYGENASE_TERPENE SYNTHASE"/>
    <property type="match status" value="1"/>
</dbReference>
<reference evidence="10 11" key="1">
    <citation type="submission" date="2018-02" db="EMBL/GenBank/DDBJ databases">
        <title>8 Nocardia nova and 1 Nocardia cyriacigeorgica strain used for evolution to TMP-SMX.</title>
        <authorList>
            <person name="Mehta H."/>
            <person name="Weng J."/>
            <person name="Shamoo Y."/>
        </authorList>
    </citation>
    <scope>NUCLEOTIDE SEQUENCE [LARGE SCALE GENOMIC DNA]</scope>
    <source>
        <strain evidence="10 11">BAA2227</strain>
    </source>
</reference>
<dbReference type="RefSeq" id="WP_104364430.1">
    <property type="nucleotide sequence ID" value="NZ_PSZD01000024.1"/>
</dbReference>
<name>A0A2S5ZYK6_9NOCA</name>
<dbReference type="GO" id="GO:0004497">
    <property type="term" value="F:monooxygenase activity"/>
    <property type="evidence" value="ECO:0007669"/>
    <property type="project" value="UniProtKB-KW"/>
</dbReference>
<keyword evidence="3 7" id="KW-0479">Metal-binding</keyword>
<dbReference type="SUPFAM" id="SSF48264">
    <property type="entry name" value="Cytochrome P450"/>
    <property type="match status" value="1"/>
</dbReference>
<dbReference type="InterPro" id="IPR017972">
    <property type="entry name" value="Cyt_P450_CS"/>
</dbReference>
<evidence type="ECO:0000256" key="6">
    <source>
        <dbReference type="ARBA" id="ARBA00023033"/>
    </source>
</evidence>
<dbReference type="Proteomes" id="UP000238356">
    <property type="component" value="Unassembled WGS sequence"/>
</dbReference>
<organism evidence="10 11">
    <name type="scientific">Nocardia nova</name>
    <dbReference type="NCBI Taxonomy" id="37330"/>
    <lineage>
        <taxon>Bacteria</taxon>
        <taxon>Bacillati</taxon>
        <taxon>Actinomycetota</taxon>
        <taxon>Actinomycetes</taxon>
        <taxon>Mycobacteriales</taxon>
        <taxon>Nocardiaceae</taxon>
        <taxon>Nocardia</taxon>
    </lineage>
</organism>
<evidence type="ECO:0000256" key="8">
    <source>
        <dbReference type="RuleBase" id="RU000461"/>
    </source>
</evidence>
<feature type="region of interest" description="Disordered" evidence="9">
    <location>
        <begin position="1"/>
        <end position="40"/>
    </location>
</feature>
<gene>
    <name evidence="10" type="ORF">C5F51_28735</name>
</gene>
<dbReference type="InterPro" id="IPR001128">
    <property type="entry name" value="Cyt_P450"/>
</dbReference>
<dbReference type="PRINTS" id="PR00385">
    <property type="entry name" value="P450"/>
</dbReference>
<dbReference type="InterPro" id="IPR050196">
    <property type="entry name" value="Cytochrome_P450_Monoox"/>
</dbReference>
<dbReference type="PROSITE" id="PS00086">
    <property type="entry name" value="CYTOCHROME_P450"/>
    <property type="match status" value="1"/>
</dbReference>
<comment type="similarity">
    <text evidence="1 8">Belongs to the cytochrome P450 family.</text>
</comment>
<comment type="caution">
    <text evidence="10">The sequence shown here is derived from an EMBL/GenBank/DDBJ whole genome shotgun (WGS) entry which is preliminary data.</text>
</comment>
<proteinExistence type="inferred from homology"/>